<proteinExistence type="predicted"/>
<dbReference type="EMBL" id="JAPDRQ010000049">
    <property type="protein sequence ID" value="KAJ9658577.1"/>
    <property type="molecule type" value="Genomic_DNA"/>
</dbReference>
<comment type="caution">
    <text evidence="1">The sequence shown here is derived from an EMBL/GenBank/DDBJ whole genome shotgun (WGS) entry which is preliminary data.</text>
</comment>
<evidence type="ECO:0000313" key="2">
    <source>
        <dbReference type="Proteomes" id="UP001172386"/>
    </source>
</evidence>
<name>A0ACC3AAW3_9EURO</name>
<organism evidence="1 2">
    <name type="scientific">Neophaeococcomyces mojaviensis</name>
    <dbReference type="NCBI Taxonomy" id="3383035"/>
    <lineage>
        <taxon>Eukaryota</taxon>
        <taxon>Fungi</taxon>
        <taxon>Dikarya</taxon>
        <taxon>Ascomycota</taxon>
        <taxon>Pezizomycotina</taxon>
        <taxon>Eurotiomycetes</taxon>
        <taxon>Chaetothyriomycetidae</taxon>
        <taxon>Chaetothyriales</taxon>
        <taxon>Chaetothyriales incertae sedis</taxon>
        <taxon>Neophaeococcomyces</taxon>
    </lineage>
</organism>
<protein>
    <submittedName>
        <fullName evidence="1">Uncharacterized protein</fullName>
    </submittedName>
</protein>
<sequence length="121" mass="13704">MQPKGIVDCGRGLYQMGFNAYALRRFLNIVGYSKQDISVKNHLSTLSKNVETLHWEDEPTATYTLGYVDQVQALYRSESAPHFQSQVTLSISQIYQILQSSRMDLTVETLPSFTPMPLGKI</sequence>
<keyword evidence="2" id="KW-1185">Reference proteome</keyword>
<evidence type="ECO:0000313" key="1">
    <source>
        <dbReference type="EMBL" id="KAJ9658577.1"/>
    </source>
</evidence>
<reference evidence="1" key="1">
    <citation type="submission" date="2022-10" db="EMBL/GenBank/DDBJ databases">
        <title>Culturing micro-colonial fungi from biological soil crusts in the Mojave desert and describing Neophaeococcomyces mojavensis, and introducing the new genera and species Taxawa tesnikishii.</title>
        <authorList>
            <person name="Kurbessoian T."/>
            <person name="Stajich J.E."/>
        </authorList>
    </citation>
    <scope>NUCLEOTIDE SEQUENCE</scope>
    <source>
        <strain evidence="1">JES_112</strain>
    </source>
</reference>
<accession>A0ACC3AAW3</accession>
<gene>
    <name evidence="1" type="ORF">H2198_003595</name>
</gene>
<dbReference type="Proteomes" id="UP001172386">
    <property type="component" value="Unassembled WGS sequence"/>
</dbReference>